<accession>A0A6J5T1Y4</accession>
<dbReference type="InterPro" id="IPR002477">
    <property type="entry name" value="Peptidoglycan-bd-like"/>
</dbReference>
<organism evidence="5">
    <name type="scientific">uncultured Caudovirales phage</name>
    <dbReference type="NCBI Taxonomy" id="2100421"/>
    <lineage>
        <taxon>Viruses</taxon>
        <taxon>Duplodnaviria</taxon>
        <taxon>Heunggongvirae</taxon>
        <taxon>Uroviricota</taxon>
        <taxon>Caudoviricetes</taxon>
        <taxon>Peduoviridae</taxon>
        <taxon>Maltschvirus</taxon>
        <taxon>Maltschvirus maltsch</taxon>
    </lineage>
</organism>
<name>A0A6J5T1Y4_9CAUD</name>
<protein>
    <submittedName>
        <fullName evidence="5">CHAP domain containing protein</fullName>
    </submittedName>
</protein>
<evidence type="ECO:0000313" key="5">
    <source>
        <dbReference type="EMBL" id="CAB4221001.1"/>
    </source>
</evidence>
<dbReference type="Gene3D" id="1.10.101.10">
    <property type="entry name" value="PGBD-like superfamily/PGBD"/>
    <property type="match status" value="1"/>
</dbReference>
<gene>
    <name evidence="4" type="ORF">UFOVP1033_130</name>
    <name evidence="5" type="ORF">UFOVP1631_130</name>
</gene>
<keyword evidence="1" id="KW-0929">Antimicrobial</keyword>
<dbReference type="Pfam" id="PF01471">
    <property type="entry name" value="PG_binding_1"/>
    <property type="match status" value="1"/>
</dbReference>
<dbReference type="GO" id="GO:0001897">
    <property type="term" value="P:symbiont-mediated cytolysis of host cell"/>
    <property type="evidence" value="ECO:0007669"/>
    <property type="project" value="UniProtKB-ARBA"/>
</dbReference>
<dbReference type="SUPFAM" id="SSF54001">
    <property type="entry name" value="Cysteine proteinases"/>
    <property type="match status" value="1"/>
</dbReference>
<dbReference type="InterPro" id="IPR036365">
    <property type="entry name" value="PGBD-like_sf"/>
</dbReference>
<dbReference type="InterPro" id="IPR036366">
    <property type="entry name" value="PGBDSf"/>
</dbReference>
<evidence type="ECO:0000259" key="2">
    <source>
        <dbReference type="Pfam" id="PF01471"/>
    </source>
</evidence>
<evidence type="ECO:0000256" key="1">
    <source>
        <dbReference type="ARBA" id="ARBA00022529"/>
    </source>
</evidence>
<dbReference type="InterPro" id="IPR007921">
    <property type="entry name" value="CHAP_dom"/>
</dbReference>
<dbReference type="Pfam" id="PF05257">
    <property type="entry name" value="CHAP"/>
    <property type="match status" value="1"/>
</dbReference>
<reference evidence="5" key="1">
    <citation type="submission" date="2020-05" db="EMBL/GenBank/DDBJ databases">
        <authorList>
            <person name="Chiriac C."/>
            <person name="Salcher M."/>
            <person name="Ghai R."/>
            <person name="Kavagutti S V."/>
        </authorList>
    </citation>
    <scope>NUCLEOTIDE SEQUENCE</scope>
</reference>
<dbReference type="InterPro" id="IPR038765">
    <property type="entry name" value="Papain-like_cys_pep_sf"/>
</dbReference>
<dbReference type="Gene3D" id="3.90.1720.10">
    <property type="entry name" value="endopeptidase domain like (from Nostoc punctiforme)"/>
    <property type="match status" value="1"/>
</dbReference>
<sequence length="247" mass="26186">MAEKGTVAAMIEVAKKEVGTIEGPKDNETKYGAFTKANYLAWCGSFCMWVANQAGVKIPNTVSTVAGAASFKKMGTWFDADCGQSPQPGDILYFDFPGDGVDRISHVGICTGIDSDGVVNTIEGNTSGKKKGDQRNGGEVCEQTRGYKPNKKKVLVSIVGWGRPNYKGNEVNVEIPMPEAPAFPGQIKPGAKGESVKIVQKALGLAADGDYGPGTKKAVIAFQDNHDVVDSNGIIGPKTWAELVKML</sequence>
<feature type="domain" description="Peptidase C51" evidence="3">
    <location>
        <begin position="37"/>
        <end position="125"/>
    </location>
</feature>
<proteinExistence type="predicted"/>
<feature type="domain" description="Peptidoglycan binding-like" evidence="2">
    <location>
        <begin position="206"/>
        <end position="243"/>
    </location>
</feature>
<dbReference type="SUPFAM" id="SSF47090">
    <property type="entry name" value="PGBD-like"/>
    <property type="match status" value="1"/>
</dbReference>
<dbReference type="EMBL" id="LR797501">
    <property type="protein sequence ID" value="CAB4221001.1"/>
    <property type="molecule type" value="Genomic_DNA"/>
</dbReference>
<evidence type="ECO:0000259" key="3">
    <source>
        <dbReference type="Pfam" id="PF05257"/>
    </source>
</evidence>
<dbReference type="EMBL" id="LR796981">
    <property type="protein sequence ID" value="CAB4179459.1"/>
    <property type="molecule type" value="Genomic_DNA"/>
</dbReference>
<evidence type="ECO:0000313" key="4">
    <source>
        <dbReference type="EMBL" id="CAB4179459.1"/>
    </source>
</evidence>